<evidence type="ECO:0000256" key="2">
    <source>
        <dbReference type="SAM" id="Phobius"/>
    </source>
</evidence>
<dbReference type="OrthoDB" id="4381083at2"/>
<organism evidence="3 4">
    <name type="scientific">Gordonia soli NBRC 108243</name>
    <dbReference type="NCBI Taxonomy" id="1223545"/>
    <lineage>
        <taxon>Bacteria</taxon>
        <taxon>Bacillati</taxon>
        <taxon>Actinomycetota</taxon>
        <taxon>Actinomycetes</taxon>
        <taxon>Mycobacteriales</taxon>
        <taxon>Gordoniaceae</taxon>
        <taxon>Gordonia</taxon>
    </lineage>
</organism>
<gene>
    <name evidence="3" type="ORF">GS4_09_00200</name>
</gene>
<feature type="compositionally biased region" description="Basic and acidic residues" evidence="1">
    <location>
        <begin position="1"/>
        <end position="17"/>
    </location>
</feature>
<keyword evidence="4" id="KW-1185">Reference proteome</keyword>
<dbReference type="AlphaFoldDB" id="M0QHB3"/>
<dbReference type="EMBL" id="BANX01000009">
    <property type="protein sequence ID" value="GAC67706.1"/>
    <property type="molecule type" value="Genomic_DNA"/>
</dbReference>
<feature type="region of interest" description="Disordered" evidence="1">
    <location>
        <begin position="1"/>
        <end position="69"/>
    </location>
</feature>
<feature type="compositionally biased region" description="Low complexity" evidence="1">
    <location>
        <begin position="120"/>
        <end position="135"/>
    </location>
</feature>
<keyword evidence="2" id="KW-0812">Transmembrane</keyword>
<keyword evidence="2" id="KW-0472">Membrane</keyword>
<protein>
    <submittedName>
        <fullName evidence="3">Uncharacterized protein</fullName>
    </submittedName>
</protein>
<dbReference type="Proteomes" id="UP000011666">
    <property type="component" value="Unassembled WGS sequence"/>
</dbReference>
<accession>M0QHB3</accession>
<keyword evidence="2" id="KW-1133">Transmembrane helix</keyword>
<evidence type="ECO:0000313" key="4">
    <source>
        <dbReference type="Proteomes" id="UP000011666"/>
    </source>
</evidence>
<sequence>MTRPEDPERQPLGDLYRRPLSGGLYPPLGHGPDGTPLFVPGQPLRSERPPTPPPSDDGAGPETVDSPDRARRPFAGLAVAVVLLVVAVLVAVAGASWLRPDPTPDDSALPTITELPEVPTYPTAPRTRTPDTDQPGARQPGLVPPGGTDDPTAPRIDATGKSIVYETTVSGTATLLYIDDGGLQTVISAPPTWTIAFTGSTMPLRLLVIAGDGTASCTIKVDGKVVVTDRVGETTAARTASCTA</sequence>
<comment type="caution">
    <text evidence="3">The sequence shown here is derived from an EMBL/GenBank/DDBJ whole genome shotgun (WGS) entry which is preliminary data.</text>
</comment>
<evidence type="ECO:0000256" key="1">
    <source>
        <dbReference type="SAM" id="MobiDB-lite"/>
    </source>
</evidence>
<dbReference type="STRING" id="1223545.GS4_09_00200"/>
<proteinExistence type="predicted"/>
<dbReference type="eggNOG" id="ENOG5031VXP">
    <property type="taxonomic scope" value="Bacteria"/>
</dbReference>
<reference evidence="3 4" key="1">
    <citation type="submission" date="2013-01" db="EMBL/GenBank/DDBJ databases">
        <title>Whole genome shotgun sequence of Gordonia soli NBRC 108243.</title>
        <authorList>
            <person name="Isaki-Nakamura S."/>
            <person name="Hosoyama A."/>
            <person name="Tsuchikane K."/>
            <person name="Ando Y."/>
            <person name="Baba S."/>
            <person name="Ohji S."/>
            <person name="Hamada M."/>
            <person name="Tamura T."/>
            <person name="Yamazoe A."/>
            <person name="Yamazaki S."/>
            <person name="Fujita N."/>
        </authorList>
    </citation>
    <scope>NUCLEOTIDE SEQUENCE [LARGE SCALE GENOMIC DNA]</scope>
    <source>
        <strain evidence="3 4">NBRC 108243</strain>
    </source>
</reference>
<dbReference type="Gene3D" id="2.60.40.2880">
    <property type="entry name" value="MmpS1-5, C-terminal soluble domain"/>
    <property type="match status" value="1"/>
</dbReference>
<feature type="transmembrane region" description="Helical" evidence="2">
    <location>
        <begin position="74"/>
        <end position="98"/>
    </location>
</feature>
<feature type="region of interest" description="Disordered" evidence="1">
    <location>
        <begin position="97"/>
        <end position="159"/>
    </location>
</feature>
<dbReference type="RefSeq" id="WP_007619158.1">
    <property type="nucleotide sequence ID" value="NZ_BANX01000009.1"/>
</dbReference>
<evidence type="ECO:0000313" key="3">
    <source>
        <dbReference type="EMBL" id="GAC67706.1"/>
    </source>
</evidence>
<name>M0QHB3_9ACTN</name>
<dbReference type="InterPro" id="IPR038468">
    <property type="entry name" value="MmpS_C"/>
</dbReference>